<evidence type="ECO:0000256" key="1">
    <source>
        <dbReference type="SAM" id="SignalP"/>
    </source>
</evidence>
<sequence>MTMMLTMTLLLSGCSLPGLSGSSEDSISVGTVVTSESQIVGQIIKQLIEEETDLSVNMVNNLGSSIVLHQAMVSNDVDISATRYTGTDIAGPLGMEPVLDPDKAMEVVQEEFDEKFNQKWYDSYGFENSYAFTVTDELAEAEDLETVSDLEALANEINFGVDTSWLNREGDGYDGFVETYGFDFSNVYPMQIGLVYQAAASGEMDVVLAYTTDGRIKAFNLKVLEDDKNFFPPYDSSTVASKEILEKYPELDPLLERLVGKISTEKMQELNYAADGELREPAIIAEEFLEENNYFRDKE</sequence>
<dbReference type="SUPFAM" id="SSF53850">
    <property type="entry name" value="Periplasmic binding protein-like II"/>
    <property type="match status" value="1"/>
</dbReference>
<protein>
    <submittedName>
        <fullName evidence="3">Osmoprotectant ABC transporter substrate-binding protein</fullName>
    </submittedName>
</protein>
<feature type="signal peptide" evidence="1">
    <location>
        <begin position="1"/>
        <end position="20"/>
    </location>
</feature>
<evidence type="ECO:0000313" key="4">
    <source>
        <dbReference type="Proteomes" id="UP000215137"/>
    </source>
</evidence>
<feature type="domain" description="ABC-type glycine betaine transport system substrate-binding" evidence="2">
    <location>
        <begin position="26"/>
        <end position="291"/>
    </location>
</feature>
<organism evidence="3 4">
    <name type="scientific">Cytobacillus kochii</name>
    <dbReference type="NCBI Taxonomy" id="859143"/>
    <lineage>
        <taxon>Bacteria</taxon>
        <taxon>Bacillati</taxon>
        <taxon>Bacillota</taxon>
        <taxon>Bacilli</taxon>
        <taxon>Bacillales</taxon>
        <taxon>Bacillaceae</taxon>
        <taxon>Cytobacillus</taxon>
    </lineage>
</organism>
<dbReference type="CDD" id="cd13608">
    <property type="entry name" value="PBP2_OpuCC_like"/>
    <property type="match status" value="1"/>
</dbReference>
<gene>
    <name evidence="3" type="ORF">CKF48_20665</name>
</gene>
<dbReference type="Pfam" id="PF04069">
    <property type="entry name" value="OpuAC"/>
    <property type="match status" value="1"/>
</dbReference>
<dbReference type="InterPro" id="IPR007210">
    <property type="entry name" value="ABC_Gly_betaine_transp_sub-bd"/>
</dbReference>
<keyword evidence="1" id="KW-0732">Signal</keyword>
<name>A0A248TPL8_9BACI</name>
<evidence type="ECO:0000313" key="3">
    <source>
        <dbReference type="EMBL" id="ASV70112.1"/>
    </source>
</evidence>
<dbReference type="AlphaFoldDB" id="A0A248TPL8"/>
<feature type="chain" id="PRO_5039672039" evidence="1">
    <location>
        <begin position="21"/>
        <end position="299"/>
    </location>
</feature>
<dbReference type="Gene3D" id="3.40.190.120">
    <property type="entry name" value="Osmoprotection protein (prox), domain 2"/>
    <property type="match status" value="1"/>
</dbReference>
<dbReference type="GO" id="GO:0022857">
    <property type="term" value="F:transmembrane transporter activity"/>
    <property type="evidence" value="ECO:0007669"/>
    <property type="project" value="InterPro"/>
</dbReference>
<accession>A0A248TPL8</accession>
<reference evidence="3 4" key="1">
    <citation type="submission" date="2017-08" db="EMBL/GenBank/DDBJ databases">
        <title>Complete Genome Sequence of Bacillus kochii Oregon-R-modENCODE STRAIN BDGP4, isolated from Drosophila melanogaster gut.</title>
        <authorList>
            <person name="Wan K.H."/>
            <person name="Yu C."/>
            <person name="Park S."/>
            <person name="Hammonds A.S."/>
            <person name="Booth B.W."/>
            <person name="Celniker S.E."/>
        </authorList>
    </citation>
    <scope>NUCLEOTIDE SEQUENCE [LARGE SCALE GENOMIC DNA]</scope>
    <source>
        <strain evidence="3 4">BDGP4</strain>
    </source>
</reference>
<proteinExistence type="predicted"/>
<dbReference type="KEGG" id="bko:CKF48_20665"/>
<keyword evidence="4" id="KW-1185">Reference proteome</keyword>
<dbReference type="EMBL" id="CP022983">
    <property type="protein sequence ID" value="ASV70112.1"/>
    <property type="molecule type" value="Genomic_DNA"/>
</dbReference>
<dbReference type="OrthoDB" id="9801163at2"/>
<dbReference type="Gene3D" id="3.40.190.10">
    <property type="entry name" value="Periplasmic binding protein-like II"/>
    <property type="match status" value="1"/>
</dbReference>
<evidence type="ECO:0000259" key="2">
    <source>
        <dbReference type="Pfam" id="PF04069"/>
    </source>
</evidence>
<dbReference type="GO" id="GO:0043190">
    <property type="term" value="C:ATP-binding cassette (ABC) transporter complex"/>
    <property type="evidence" value="ECO:0007669"/>
    <property type="project" value="InterPro"/>
</dbReference>
<dbReference type="Proteomes" id="UP000215137">
    <property type="component" value="Chromosome"/>
</dbReference>